<comment type="subcellular location">
    <subcellularLocation>
        <location evidence="1">Membrane</location>
    </subcellularLocation>
</comment>
<comment type="caution">
    <text evidence="4">The sequence shown here is derived from an EMBL/GenBank/DDBJ whole genome shotgun (WGS) entry which is preliminary data.</text>
</comment>
<evidence type="ECO:0000256" key="1">
    <source>
        <dbReference type="ARBA" id="ARBA00004370"/>
    </source>
</evidence>
<protein>
    <submittedName>
        <fullName evidence="4">Mce-associated membrane protein</fullName>
    </submittedName>
</protein>
<sequence>MTGTASRSAAWLTIIVLGVLALLLGGLALWVSGELRGEQATDDDRAAALDAAGTHAVNLLSLNYKTVDADLGRILATSTGAARAEYSANAARLKETTITNKVVQHGVLRARGLESMTGGIAKVLVVADVEIRWEGSKNAPQERFYRWSMDVTKVGGVWLVSKAVQVL</sequence>
<keyword evidence="5" id="KW-1185">Reference proteome</keyword>
<evidence type="ECO:0000313" key="4">
    <source>
        <dbReference type="EMBL" id="MBB5075131.1"/>
    </source>
</evidence>
<keyword evidence="3" id="KW-0812">Transmembrane</keyword>
<evidence type="ECO:0000256" key="3">
    <source>
        <dbReference type="SAM" id="Phobius"/>
    </source>
</evidence>
<reference evidence="4 5" key="1">
    <citation type="submission" date="2020-08" db="EMBL/GenBank/DDBJ databases">
        <title>Genomic Encyclopedia of Type Strains, Phase IV (KMG-IV): sequencing the most valuable type-strain genomes for metagenomic binning, comparative biology and taxonomic classification.</title>
        <authorList>
            <person name="Goeker M."/>
        </authorList>
    </citation>
    <scope>NUCLEOTIDE SEQUENCE [LARGE SCALE GENOMIC DNA]</scope>
    <source>
        <strain evidence="4 5">DSM 45385</strain>
    </source>
</reference>
<dbReference type="RefSeq" id="WP_184958084.1">
    <property type="nucleotide sequence ID" value="NZ_JACHIN010000001.1"/>
</dbReference>
<name>A0A7W8EDC8_9ACTN</name>
<proteinExistence type="predicted"/>
<accession>A0A7W8EDC8</accession>
<keyword evidence="3" id="KW-1133">Transmembrane helix</keyword>
<keyword evidence="2 3" id="KW-0472">Membrane</keyword>
<dbReference type="EMBL" id="JACHIN010000001">
    <property type="protein sequence ID" value="MBB5075131.1"/>
    <property type="molecule type" value="Genomic_DNA"/>
</dbReference>
<feature type="transmembrane region" description="Helical" evidence="3">
    <location>
        <begin position="9"/>
        <end position="31"/>
    </location>
</feature>
<evidence type="ECO:0000256" key="2">
    <source>
        <dbReference type="ARBA" id="ARBA00023136"/>
    </source>
</evidence>
<dbReference type="PANTHER" id="PTHR37042:SF4">
    <property type="entry name" value="OUTER MEMBRANE PROTEIN RV1973"/>
    <property type="match status" value="1"/>
</dbReference>
<dbReference type="AlphaFoldDB" id="A0A7W8EDC8"/>
<dbReference type="PANTHER" id="PTHR37042">
    <property type="entry name" value="OUTER MEMBRANE PROTEIN RV1973"/>
    <property type="match status" value="1"/>
</dbReference>
<evidence type="ECO:0000313" key="5">
    <source>
        <dbReference type="Proteomes" id="UP000568380"/>
    </source>
</evidence>
<dbReference type="Proteomes" id="UP000568380">
    <property type="component" value="Unassembled WGS sequence"/>
</dbReference>
<dbReference type="GO" id="GO:0016020">
    <property type="term" value="C:membrane"/>
    <property type="evidence" value="ECO:0007669"/>
    <property type="project" value="UniProtKB-SubCell"/>
</dbReference>
<gene>
    <name evidence="4" type="ORF">HNR40_000577</name>
</gene>
<organism evidence="4 5">
    <name type="scientific">Nonomuraea endophytica</name>
    <dbReference type="NCBI Taxonomy" id="714136"/>
    <lineage>
        <taxon>Bacteria</taxon>
        <taxon>Bacillati</taxon>
        <taxon>Actinomycetota</taxon>
        <taxon>Actinomycetes</taxon>
        <taxon>Streptosporangiales</taxon>
        <taxon>Streptosporangiaceae</taxon>
        <taxon>Nonomuraea</taxon>
    </lineage>
</organism>